<dbReference type="Proteomes" id="UP000245720">
    <property type="component" value="Unassembled WGS sequence"/>
</dbReference>
<reference evidence="2 3" key="1">
    <citation type="submission" date="2018-05" db="EMBL/GenBank/DDBJ databases">
        <title>The Hungate 1000. A catalogue of reference genomes from the rumen microbiome.</title>
        <authorList>
            <person name="Kelly W."/>
        </authorList>
    </citation>
    <scope>NUCLEOTIDE SEQUENCE [LARGE SCALE GENOMIC DNA]</scope>
    <source>
        <strain evidence="2 3">SAb67</strain>
    </source>
</reference>
<sequence length="533" mass="58024">MIRVGGIRVPLDTDLSDLVSLCEKKLKLSRDRMISVKLAKKSVDARKKSDVHFLISLDIEAKGEEKLLRTLKNAAKHEPVYYDVPTVRNVDYRPVIVGFGPAGMFAALVLAMAGAKPIVLERGGDVDSRVKAVEEFQSGGRLDTECNVQFGEGGAGTFSDGKLTTGIKDRRIGWVFERLVEFGAPEEILYLAKPHIGTDKLRGAVKALRERVIALGGEVRFNSRFCGFEAENGRLAAVSYSCGGEIQRIETKSLILATGHSARDVFELLYNEKITLSQKNFSVGVRAEHLRTDIDRAMYGGFAGHPALKAADYKLAVHLPNGRTLYTFCMCPGGYVVAASSEEGRLAVNGMSCFARDADNSNSALLVNVGPEDYGSDHPLAGMWFQRDLEEKAFRAGGSDYRAPAAVLGDFMEGRVSTDYGRVKPSYRPAVRFAAPEEYLPDFVCESLKLGIKEMGKKIKGFDDRDTLLTGIESRSSSPVRINRGEDLQSVSLRGLFPCGEGAGYAGGIVSAAVDGMKCAEEVCREMEGAERS</sequence>
<proteinExistence type="predicted"/>
<dbReference type="PIRSF" id="PIRSF038984">
    <property type="entry name" value="FAD_binding_protein"/>
    <property type="match status" value="1"/>
</dbReference>
<dbReference type="Gene3D" id="3.50.50.60">
    <property type="entry name" value="FAD/NAD(P)-binding domain"/>
    <property type="match status" value="2"/>
</dbReference>
<evidence type="ECO:0000313" key="2">
    <source>
        <dbReference type="EMBL" id="PWJ14184.1"/>
    </source>
</evidence>
<comment type="caution">
    <text evidence="2">The sequence shown here is derived from an EMBL/GenBank/DDBJ whole genome shotgun (WGS) entry which is preliminary data.</text>
</comment>
<dbReference type="EMBL" id="QGDI01000003">
    <property type="protein sequence ID" value="PWJ14184.1"/>
    <property type="molecule type" value="Genomic_DNA"/>
</dbReference>
<dbReference type="AlphaFoldDB" id="A0A315Y2B2"/>
<dbReference type="PANTHER" id="PTHR42842">
    <property type="entry name" value="FAD/NAD(P)-BINDING OXIDOREDUCTASE"/>
    <property type="match status" value="1"/>
</dbReference>
<feature type="domain" description="FAD-dependent protein C-terminal" evidence="1">
    <location>
        <begin position="280"/>
        <end position="476"/>
    </location>
</feature>
<dbReference type="Pfam" id="PF21688">
    <property type="entry name" value="FAD-depend_C"/>
    <property type="match status" value="1"/>
</dbReference>
<protein>
    <recommendedName>
        <fullName evidence="1">FAD-dependent protein C-terminal domain-containing protein</fullName>
    </recommendedName>
</protein>
<dbReference type="Gene3D" id="3.30.70.2700">
    <property type="match status" value="1"/>
</dbReference>
<organism evidence="2 3">
    <name type="scientific">Ruminococcus flavefaciens</name>
    <dbReference type="NCBI Taxonomy" id="1265"/>
    <lineage>
        <taxon>Bacteria</taxon>
        <taxon>Bacillati</taxon>
        <taxon>Bacillota</taxon>
        <taxon>Clostridia</taxon>
        <taxon>Eubacteriales</taxon>
        <taxon>Oscillospiraceae</taxon>
        <taxon>Ruminococcus</taxon>
    </lineage>
</organism>
<dbReference type="InterPro" id="IPR036188">
    <property type="entry name" value="FAD/NAD-bd_sf"/>
</dbReference>
<dbReference type="InterPro" id="IPR049516">
    <property type="entry name" value="FAD-depend_C"/>
</dbReference>
<accession>A0A315Y2B2</accession>
<evidence type="ECO:0000259" key="1">
    <source>
        <dbReference type="Pfam" id="PF21688"/>
    </source>
</evidence>
<dbReference type="PANTHER" id="PTHR42842:SF3">
    <property type="entry name" value="FAD_NAD(P)-BINDING OXIDOREDUCTASE FAMILY PROTEIN"/>
    <property type="match status" value="1"/>
</dbReference>
<dbReference type="RefSeq" id="WP_109725953.1">
    <property type="nucleotide sequence ID" value="NZ_QGDI01000003.1"/>
</dbReference>
<dbReference type="SUPFAM" id="SSF51905">
    <property type="entry name" value="FAD/NAD(P)-binding domain"/>
    <property type="match status" value="1"/>
</dbReference>
<name>A0A315Y2B2_RUMFL</name>
<gene>
    <name evidence="2" type="ORF">IE37_01119</name>
</gene>
<dbReference type="OrthoDB" id="9772594at2"/>
<dbReference type="InterPro" id="IPR028348">
    <property type="entry name" value="FAD-binding_protein"/>
</dbReference>
<evidence type="ECO:0000313" key="3">
    <source>
        <dbReference type="Proteomes" id="UP000245720"/>
    </source>
</evidence>
<dbReference type="STRING" id="1265.SAMN02910280_0356"/>